<dbReference type="OMA" id="WISVCWQ"/>
<dbReference type="GO" id="GO:0022857">
    <property type="term" value="F:transmembrane transporter activity"/>
    <property type="evidence" value="ECO:0000318"/>
    <property type="project" value="GO_Central"/>
</dbReference>
<dbReference type="GO" id="GO:0016020">
    <property type="term" value="C:membrane"/>
    <property type="evidence" value="ECO:0007669"/>
    <property type="project" value="UniProtKB-SubCell"/>
</dbReference>
<dbReference type="Proteomes" id="UP000790787">
    <property type="component" value="Chromosome 17"/>
</dbReference>
<keyword evidence="8" id="KW-1185">Reference proteome</keyword>
<dbReference type="STRING" id="4097.A0A1S3ZKY1"/>
<feature type="transmembrane region" description="Helical" evidence="7">
    <location>
        <begin position="226"/>
        <end position="245"/>
    </location>
</feature>
<feature type="transmembrane region" description="Helical" evidence="7">
    <location>
        <begin position="266"/>
        <end position="285"/>
    </location>
</feature>
<name>A0A1S3ZKY1_TOBAC</name>
<accession>A0A1S3ZKY1</accession>
<evidence type="ECO:0000256" key="6">
    <source>
        <dbReference type="ARBA" id="ARBA00023136"/>
    </source>
</evidence>
<evidence type="ECO:0000256" key="4">
    <source>
        <dbReference type="ARBA" id="ARBA00022692"/>
    </source>
</evidence>
<feature type="transmembrane region" description="Helical" evidence="7">
    <location>
        <begin position="305"/>
        <end position="326"/>
    </location>
</feature>
<dbReference type="PANTHER" id="PTHR31376:SF37">
    <property type="entry name" value="PURINE PERMEASE-RELATED"/>
    <property type="match status" value="1"/>
</dbReference>
<organism evidence="8 9">
    <name type="scientific">Nicotiana tabacum</name>
    <name type="common">Common tobacco</name>
    <dbReference type="NCBI Taxonomy" id="4097"/>
    <lineage>
        <taxon>Eukaryota</taxon>
        <taxon>Viridiplantae</taxon>
        <taxon>Streptophyta</taxon>
        <taxon>Embryophyta</taxon>
        <taxon>Tracheophyta</taxon>
        <taxon>Spermatophyta</taxon>
        <taxon>Magnoliopsida</taxon>
        <taxon>eudicotyledons</taxon>
        <taxon>Gunneridae</taxon>
        <taxon>Pentapetalae</taxon>
        <taxon>asterids</taxon>
        <taxon>lamiids</taxon>
        <taxon>Solanales</taxon>
        <taxon>Solanaceae</taxon>
        <taxon>Nicotianoideae</taxon>
        <taxon>Nicotianeae</taxon>
        <taxon>Nicotiana</taxon>
    </lineage>
</organism>
<sequence length="417" mass="46237">MLAMGSSAQEKELDIIITQEETEEMQNLEKIIVEPESLILTAGNKYKGWLEVGIHAFIVLASQSVATILGKLYYDKGGNSTWLASLTQTIGFPILLIPMIILNNDNKIKTPKLEEGMISHNDVDVKSPSVKVLLSIYVFLGFLLGVGCVLYSKGLLYLPTSTFSLISASQLGFNVLFSLFMRLQKITLFVSNSIVLLTISSVLLALQPDHDSSNKTESSSQLKHHYVIGFVFTLIASAGFGLLLATTELMFRKFLKKNSLKENMDVIICQSFFATCLILIGLFVSGEWRNLKVEMQDFELGKLSYVMILFWISLCWQLYSYSLLGLIMKVSAVFANVITSLGAPLIQILAVIIFHDKMSGVKAISIVLAIWGFSSYAYQQYLDEQKHKAELSICNGASEEFVGESGFTCKENSTVIS</sequence>
<protein>
    <recommendedName>
        <fullName evidence="7">Probable purine permease</fullName>
    </recommendedName>
</protein>
<feature type="transmembrane region" description="Helical" evidence="7">
    <location>
        <begin position="80"/>
        <end position="102"/>
    </location>
</feature>
<dbReference type="PANTHER" id="PTHR31376">
    <property type="entry name" value="OS09G0467300 PROTEIN-RELATED"/>
    <property type="match status" value="1"/>
</dbReference>
<reference evidence="9" key="2">
    <citation type="submission" date="2025-08" db="UniProtKB">
        <authorList>
            <consortium name="RefSeq"/>
        </authorList>
    </citation>
    <scope>IDENTIFICATION</scope>
    <source>
        <tissue evidence="9">Leaf</tissue>
    </source>
</reference>
<dbReference type="GO" id="GO:0005345">
    <property type="term" value="F:purine nucleobase transmembrane transporter activity"/>
    <property type="evidence" value="ECO:0007669"/>
    <property type="project" value="UniProtKB-UniRule"/>
</dbReference>
<dbReference type="RefSeq" id="XP_016465200.1">
    <property type="nucleotide sequence ID" value="XM_016609714.2"/>
</dbReference>
<evidence type="ECO:0000256" key="3">
    <source>
        <dbReference type="ARBA" id="ARBA00022448"/>
    </source>
</evidence>
<feature type="transmembrane region" description="Helical" evidence="7">
    <location>
        <begin position="132"/>
        <end position="152"/>
    </location>
</feature>
<dbReference type="OrthoDB" id="1717816at2759"/>
<comment type="similarity">
    <text evidence="2 7">Belongs to the purine permeases (TC 2.A.7.14) family.</text>
</comment>
<keyword evidence="4 7" id="KW-0812">Transmembrane</keyword>
<dbReference type="InterPro" id="IPR030182">
    <property type="entry name" value="PUP_plant"/>
</dbReference>
<gene>
    <name evidence="9" type="primary">LOC107788063</name>
</gene>
<keyword evidence="3 7" id="KW-0813">Transport</keyword>
<feature type="transmembrane region" description="Helical" evidence="7">
    <location>
        <begin position="52"/>
        <end position="74"/>
    </location>
</feature>
<evidence type="ECO:0000256" key="1">
    <source>
        <dbReference type="ARBA" id="ARBA00004141"/>
    </source>
</evidence>
<dbReference type="RefSeq" id="XP_016465200.1">
    <property type="nucleotide sequence ID" value="XM_016609714.1"/>
</dbReference>
<dbReference type="InterPro" id="IPR037185">
    <property type="entry name" value="EmrE-like"/>
</dbReference>
<dbReference type="KEGG" id="nta:107788063"/>
<dbReference type="GeneID" id="107788063"/>
<evidence type="ECO:0000313" key="8">
    <source>
        <dbReference type="Proteomes" id="UP000790787"/>
    </source>
</evidence>
<dbReference type="AlphaFoldDB" id="A0A1S3ZKY1"/>
<dbReference type="GO" id="GO:0015211">
    <property type="term" value="F:purine nucleoside transmembrane transporter activity"/>
    <property type="evidence" value="ECO:0007669"/>
    <property type="project" value="UniProtKB-UniRule"/>
</dbReference>
<keyword evidence="6 7" id="KW-0472">Membrane</keyword>
<feature type="transmembrane region" description="Helical" evidence="7">
    <location>
        <begin position="333"/>
        <end position="354"/>
    </location>
</feature>
<feature type="transmembrane region" description="Helical" evidence="7">
    <location>
        <begin position="186"/>
        <end position="206"/>
    </location>
</feature>
<feature type="transmembrane region" description="Helical" evidence="7">
    <location>
        <begin position="360"/>
        <end position="378"/>
    </location>
</feature>
<dbReference type="SUPFAM" id="SSF103481">
    <property type="entry name" value="Multidrug resistance efflux transporter EmrE"/>
    <property type="match status" value="2"/>
</dbReference>
<evidence type="ECO:0000256" key="7">
    <source>
        <dbReference type="RuleBase" id="RU368015"/>
    </source>
</evidence>
<reference evidence="8" key="1">
    <citation type="journal article" date="2014" name="Nat. Commun.">
        <title>The tobacco genome sequence and its comparison with those of tomato and potato.</title>
        <authorList>
            <person name="Sierro N."/>
            <person name="Battey J.N."/>
            <person name="Ouadi S."/>
            <person name="Bakaher N."/>
            <person name="Bovet L."/>
            <person name="Willig A."/>
            <person name="Goepfert S."/>
            <person name="Peitsch M.C."/>
            <person name="Ivanov N.V."/>
        </authorList>
    </citation>
    <scope>NUCLEOTIDE SEQUENCE [LARGE SCALE GENOMIC DNA]</scope>
</reference>
<comment type="subcellular location">
    <subcellularLocation>
        <location evidence="1 7">Membrane</location>
        <topology evidence="1 7">Multi-pass membrane protein</topology>
    </subcellularLocation>
</comment>
<dbReference type="PaxDb" id="4097-A0A1S3ZKY1"/>
<evidence type="ECO:0000256" key="2">
    <source>
        <dbReference type="ARBA" id="ARBA00006213"/>
    </source>
</evidence>
<feature type="transmembrane region" description="Helical" evidence="7">
    <location>
        <begin position="158"/>
        <end position="179"/>
    </location>
</feature>
<dbReference type="Pfam" id="PF16913">
    <property type="entry name" value="PUNUT"/>
    <property type="match status" value="1"/>
</dbReference>
<proteinExistence type="inferred from homology"/>
<evidence type="ECO:0000313" key="9">
    <source>
        <dbReference type="RefSeq" id="XP_016465200.1"/>
    </source>
</evidence>
<evidence type="ECO:0000256" key="5">
    <source>
        <dbReference type="ARBA" id="ARBA00022989"/>
    </source>
</evidence>
<keyword evidence="5 7" id="KW-1133">Transmembrane helix</keyword>